<evidence type="ECO:0000256" key="7">
    <source>
        <dbReference type="ARBA" id="ARBA00048342"/>
    </source>
</evidence>
<keyword evidence="5" id="KW-0819">tRNA processing</keyword>
<comment type="catalytic activity">
    <reaction evidence="7">
        <text>a 5,6-dihydrouridine in mRNA + NAD(+) = a uridine in mRNA + NADH + H(+)</text>
        <dbReference type="Rhea" id="RHEA:69851"/>
        <dbReference type="Rhea" id="RHEA-COMP:14658"/>
        <dbReference type="Rhea" id="RHEA-COMP:17789"/>
        <dbReference type="ChEBI" id="CHEBI:15378"/>
        <dbReference type="ChEBI" id="CHEBI:57540"/>
        <dbReference type="ChEBI" id="CHEBI:57945"/>
        <dbReference type="ChEBI" id="CHEBI:65315"/>
        <dbReference type="ChEBI" id="CHEBI:74443"/>
    </reaction>
    <physiologicalReaction direction="right-to-left" evidence="7">
        <dbReference type="Rhea" id="RHEA:69853"/>
    </physiologicalReaction>
</comment>
<feature type="non-terminal residue" evidence="11">
    <location>
        <position position="389"/>
    </location>
</feature>
<evidence type="ECO:0000256" key="5">
    <source>
        <dbReference type="ARBA" id="ARBA00022694"/>
    </source>
</evidence>
<dbReference type="InterPro" id="IPR018517">
    <property type="entry name" value="tRNA_hU_synthase_CS"/>
</dbReference>
<feature type="region of interest" description="Disordered" evidence="9">
    <location>
        <begin position="1"/>
        <end position="31"/>
    </location>
</feature>
<feature type="region of interest" description="Disordered" evidence="9">
    <location>
        <begin position="68"/>
        <end position="113"/>
    </location>
</feature>
<gene>
    <name evidence="11" type="ORF">BJ554DRAFT_3261</name>
</gene>
<keyword evidence="6" id="KW-0560">Oxidoreductase</keyword>
<dbReference type="SUPFAM" id="SSF51395">
    <property type="entry name" value="FMN-linked oxidoreductases"/>
    <property type="match status" value="1"/>
</dbReference>
<dbReference type="InterPro" id="IPR013785">
    <property type="entry name" value="Aldolase_TIM"/>
</dbReference>
<dbReference type="OrthoDB" id="10262250at2759"/>
<dbReference type="PROSITE" id="PS01136">
    <property type="entry name" value="UPF0034"/>
    <property type="match status" value="1"/>
</dbReference>
<evidence type="ECO:0000259" key="10">
    <source>
        <dbReference type="Pfam" id="PF01207"/>
    </source>
</evidence>
<dbReference type="PANTHER" id="PTHR45936">
    <property type="entry name" value="TRNA-DIHYDROURIDINE(20) SYNTHASE [NAD(P)+]-LIKE"/>
    <property type="match status" value="1"/>
</dbReference>
<dbReference type="Proteomes" id="UP000673691">
    <property type="component" value="Unassembled WGS sequence"/>
</dbReference>
<evidence type="ECO:0000256" key="1">
    <source>
        <dbReference type="ARBA" id="ARBA00001917"/>
    </source>
</evidence>
<dbReference type="EMBL" id="JAEFCI010011023">
    <property type="protein sequence ID" value="KAG5456869.1"/>
    <property type="molecule type" value="Genomic_DNA"/>
</dbReference>
<dbReference type="GO" id="GO:0017150">
    <property type="term" value="F:tRNA dihydrouridine synthase activity"/>
    <property type="evidence" value="ECO:0007669"/>
    <property type="project" value="InterPro"/>
</dbReference>
<sequence>MHARGPTTEAAAHARHKHLPHAAGGPKAAHVMHGSPWLQLESTVRRGRGTANLNLGLSSPHWFRRWTGSRFGSKKGQKPVQEAAPGRLEGAAGVKGERASRPQEPGAPCDNAGGLAIVQADDEQRWRRNFERRGPMEYANKVKNNEFGTVDYVKGDTLNFRTHPGLEKGRLIFQIGTADAELAVQAALTLPFLPPSPRVLASAQDVDGVGVSVHACCFFVLIPGFHVTLANGEADGFSFAQIDVNCGCPKKFSVHAGMGAALLTDQDRLRKPLPFTAGEGRSGVNGRVPRRARSRTVHRVYSRRPGSSRTRDERPTHRAHWDVLREIAGAVSIPVVANGDVFAFEDIARIKEVGGVSSVMIARGAQWNPSVFRKQGLLPNADAIKQYLR</sequence>
<dbReference type="Pfam" id="PF01207">
    <property type="entry name" value="Dus"/>
    <property type="match status" value="2"/>
</dbReference>
<dbReference type="Gene3D" id="3.20.20.70">
    <property type="entry name" value="Aldolase class I"/>
    <property type="match status" value="2"/>
</dbReference>
<evidence type="ECO:0000256" key="8">
    <source>
        <dbReference type="ARBA" id="ARBA00049447"/>
    </source>
</evidence>
<evidence type="ECO:0000256" key="3">
    <source>
        <dbReference type="ARBA" id="ARBA00022643"/>
    </source>
</evidence>
<dbReference type="InterPro" id="IPR052582">
    <property type="entry name" value="tRNA-DUS-like"/>
</dbReference>
<comment type="cofactor">
    <cofactor evidence="1">
        <name>FMN</name>
        <dbReference type="ChEBI" id="CHEBI:58210"/>
    </cofactor>
</comment>
<accession>A0A8H7ZP28</accession>
<evidence type="ECO:0000256" key="6">
    <source>
        <dbReference type="ARBA" id="ARBA00023002"/>
    </source>
</evidence>
<evidence type="ECO:0000256" key="9">
    <source>
        <dbReference type="SAM" id="MobiDB-lite"/>
    </source>
</evidence>
<protein>
    <recommendedName>
        <fullName evidence="10">DUS-like FMN-binding domain-containing protein</fullName>
    </recommendedName>
</protein>
<keyword evidence="12" id="KW-1185">Reference proteome</keyword>
<dbReference type="GO" id="GO:0006397">
    <property type="term" value="P:mRNA processing"/>
    <property type="evidence" value="ECO:0007669"/>
    <property type="project" value="UniProtKB-KW"/>
</dbReference>
<dbReference type="PANTHER" id="PTHR45936:SF1">
    <property type="entry name" value="TRNA-DIHYDROURIDINE(20) SYNTHASE [NAD(P)+]-LIKE"/>
    <property type="match status" value="1"/>
</dbReference>
<evidence type="ECO:0000313" key="12">
    <source>
        <dbReference type="Proteomes" id="UP000673691"/>
    </source>
</evidence>
<evidence type="ECO:0000256" key="4">
    <source>
        <dbReference type="ARBA" id="ARBA00022664"/>
    </source>
</evidence>
<evidence type="ECO:0000256" key="2">
    <source>
        <dbReference type="ARBA" id="ARBA00022630"/>
    </source>
</evidence>
<dbReference type="CDD" id="cd02801">
    <property type="entry name" value="DUS_like_FMN"/>
    <property type="match status" value="1"/>
</dbReference>
<comment type="caution">
    <text evidence="11">The sequence shown here is derived from an EMBL/GenBank/DDBJ whole genome shotgun (WGS) entry which is preliminary data.</text>
</comment>
<keyword evidence="2" id="KW-0285">Flavoprotein</keyword>
<comment type="catalytic activity">
    <reaction evidence="8">
        <text>a 5,6-dihydrouridine in mRNA + NADP(+) = a uridine in mRNA + NADPH + H(+)</text>
        <dbReference type="Rhea" id="RHEA:69855"/>
        <dbReference type="Rhea" id="RHEA-COMP:14658"/>
        <dbReference type="Rhea" id="RHEA-COMP:17789"/>
        <dbReference type="ChEBI" id="CHEBI:15378"/>
        <dbReference type="ChEBI" id="CHEBI:57783"/>
        <dbReference type="ChEBI" id="CHEBI:58349"/>
        <dbReference type="ChEBI" id="CHEBI:65315"/>
        <dbReference type="ChEBI" id="CHEBI:74443"/>
    </reaction>
    <physiologicalReaction direction="right-to-left" evidence="8">
        <dbReference type="Rhea" id="RHEA:69857"/>
    </physiologicalReaction>
</comment>
<organism evidence="11 12">
    <name type="scientific">Olpidium bornovanus</name>
    <dbReference type="NCBI Taxonomy" id="278681"/>
    <lineage>
        <taxon>Eukaryota</taxon>
        <taxon>Fungi</taxon>
        <taxon>Fungi incertae sedis</taxon>
        <taxon>Olpidiomycota</taxon>
        <taxon>Olpidiomycotina</taxon>
        <taxon>Olpidiomycetes</taxon>
        <taxon>Olpidiales</taxon>
        <taxon>Olpidiaceae</taxon>
        <taxon>Olpidium</taxon>
    </lineage>
</organism>
<dbReference type="InterPro" id="IPR035587">
    <property type="entry name" value="DUS-like_FMN-bd"/>
</dbReference>
<keyword evidence="4" id="KW-0507">mRNA processing</keyword>
<dbReference type="GO" id="GO:0005737">
    <property type="term" value="C:cytoplasm"/>
    <property type="evidence" value="ECO:0007669"/>
    <property type="project" value="TreeGrafter"/>
</dbReference>
<keyword evidence="3" id="KW-0288">FMN</keyword>
<proteinExistence type="predicted"/>
<evidence type="ECO:0000313" key="11">
    <source>
        <dbReference type="EMBL" id="KAG5456869.1"/>
    </source>
</evidence>
<reference evidence="11 12" key="1">
    <citation type="journal article" name="Sci. Rep.">
        <title>Genome-scale phylogenetic analyses confirm Olpidium as the closest living zoosporic fungus to the non-flagellated, terrestrial fungi.</title>
        <authorList>
            <person name="Chang Y."/>
            <person name="Rochon D."/>
            <person name="Sekimoto S."/>
            <person name="Wang Y."/>
            <person name="Chovatia M."/>
            <person name="Sandor L."/>
            <person name="Salamov A."/>
            <person name="Grigoriev I.V."/>
            <person name="Stajich J.E."/>
            <person name="Spatafora J.W."/>
        </authorList>
    </citation>
    <scope>NUCLEOTIDE SEQUENCE [LARGE SCALE GENOMIC DNA]</scope>
    <source>
        <strain evidence="11">S191</strain>
    </source>
</reference>
<feature type="domain" description="DUS-like FMN-binding" evidence="10">
    <location>
        <begin position="309"/>
        <end position="375"/>
    </location>
</feature>
<feature type="domain" description="DUS-like FMN-binding" evidence="10">
    <location>
        <begin position="239"/>
        <end position="269"/>
    </location>
</feature>
<name>A0A8H7ZP28_9FUNG</name>
<dbReference type="AlphaFoldDB" id="A0A8H7ZP28"/>
<dbReference type="GO" id="GO:0050660">
    <property type="term" value="F:flavin adenine dinucleotide binding"/>
    <property type="evidence" value="ECO:0007669"/>
    <property type="project" value="InterPro"/>
</dbReference>